<dbReference type="AlphaFoldDB" id="A0A8H7CV72"/>
<evidence type="ECO:0000259" key="1">
    <source>
        <dbReference type="PROSITE" id="PS50181"/>
    </source>
</evidence>
<proteinExistence type="predicted"/>
<reference evidence="2" key="1">
    <citation type="submission" date="2020-05" db="EMBL/GenBank/DDBJ databases">
        <title>Mycena genomes resolve the evolution of fungal bioluminescence.</title>
        <authorList>
            <person name="Tsai I.J."/>
        </authorList>
    </citation>
    <scope>NUCLEOTIDE SEQUENCE</scope>
    <source>
        <strain evidence="2">160909Yilan</strain>
    </source>
</reference>
<dbReference type="EMBL" id="JACAZH010000016">
    <property type="protein sequence ID" value="KAF7349452.1"/>
    <property type="molecule type" value="Genomic_DNA"/>
</dbReference>
<dbReference type="Proteomes" id="UP000623467">
    <property type="component" value="Unassembled WGS sequence"/>
</dbReference>
<dbReference type="PROSITE" id="PS50181">
    <property type="entry name" value="FBOX"/>
    <property type="match status" value="1"/>
</dbReference>
<evidence type="ECO:0000313" key="3">
    <source>
        <dbReference type="Proteomes" id="UP000623467"/>
    </source>
</evidence>
<accession>A0A8H7CV72</accession>
<dbReference type="InterPro" id="IPR036047">
    <property type="entry name" value="F-box-like_dom_sf"/>
</dbReference>
<protein>
    <recommendedName>
        <fullName evidence="1">F-box domain-containing protein</fullName>
    </recommendedName>
</protein>
<dbReference type="InterPro" id="IPR001810">
    <property type="entry name" value="F-box_dom"/>
</dbReference>
<keyword evidence="3" id="KW-1185">Reference proteome</keyword>
<sequence length="449" mass="50108">MSLTILQLPQDVLLELAKHLNVGDLLSFLSTCRAIRELRLERSLWLETLIRIREVELQPLPLSTAETLDTLSRDELQKVVHRAHGLKNNWESEKPRIIGMHSLSVTSQSEIFCIPGAHIVVTHGWGSMSCWDILTSQRVGDLEFPELIVHAEALSMEMNGKSLIGACFQLHGLIKNLVVICVDFRDRAHISMSYVVSPAAKDTLQFPSGFFIDPQIMGFLADSKLVTWRLDADAAIQTTPYHGVLTGAQCLPIGRSIYALSRGSARSEGKLQVIPHPATDRQSTVISVSPSPCEIYESIKVPYPAHWRTWTLWDPYVFAPQYGIFAVICRSFSSVQDEELAFIHFRPARMVHGELEFSQSCVYRHGEAISDVAVGVSGTYVLLRINPANATPYLGLVHFNATPVPHTTFRRLEVEDTLVFSCVQIAFDEQQGLVLLVDNVGEMTVLSYA</sequence>
<dbReference type="Pfam" id="PF00646">
    <property type="entry name" value="F-box"/>
    <property type="match status" value="1"/>
</dbReference>
<comment type="caution">
    <text evidence="2">The sequence shown here is derived from an EMBL/GenBank/DDBJ whole genome shotgun (WGS) entry which is preliminary data.</text>
</comment>
<feature type="domain" description="F-box" evidence="1">
    <location>
        <begin position="2"/>
        <end position="48"/>
    </location>
</feature>
<name>A0A8H7CV72_9AGAR</name>
<organism evidence="2 3">
    <name type="scientific">Mycena sanguinolenta</name>
    <dbReference type="NCBI Taxonomy" id="230812"/>
    <lineage>
        <taxon>Eukaryota</taxon>
        <taxon>Fungi</taxon>
        <taxon>Dikarya</taxon>
        <taxon>Basidiomycota</taxon>
        <taxon>Agaricomycotina</taxon>
        <taxon>Agaricomycetes</taxon>
        <taxon>Agaricomycetidae</taxon>
        <taxon>Agaricales</taxon>
        <taxon>Marasmiineae</taxon>
        <taxon>Mycenaceae</taxon>
        <taxon>Mycena</taxon>
    </lineage>
</organism>
<gene>
    <name evidence="2" type="ORF">MSAN_01735200</name>
</gene>
<dbReference type="SUPFAM" id="SSF81383">
    <property type="entry name" value="F-box domain"/>
    <property type="match status" value="1"/>
</dbReference>
<dbReference type="Gene3D" id="1.20.1280.50">
    <property type="match status" value="1"/>
</dbReference>
<evidence type="ECO:0000313" key="2">
    <source>
        <dbReference type="EMBL" id="KAF7349452.1"/>
    </source>
</evidence>
<dbReference type="OrthoDB" id="3042786at2759"/>